<dbReference type="GO" id="GO:0008932">
    <property type="term" value="F:lytic endotransglycosylase activity"/>
    <property type="evidence" value="ECO:0007669"/>
    <property type="project" value="UniProtKB-UniRule"/>
</dbReference>
<evidence type="ECO:0000256" key="7">
    <source>
        <dbReference type="HAMAP-Rule" id="MF_02065"/>
    </source>
</evidence>
<organism evidence="9 10">
    <name type="scientific">Mycolicibacterium flavescens</name>
    <name type="common">Mycobacterium flavescens</name>
    <dbReference type="NCBI Taxonomy" id="1776"/>
    <lineage>
        <taxon>Bacteria</taxon>
        <taxon>Bacillati</taxon>
        <taxon>Actinomycetota</taxon>
        <taxon>Actinomycetes</taxon>
        <taxon>Mycobacteriales</taxon>
        <taxon>Mycobacteriaceae</taxon>
        <taxon>Mycolicibacterium</taxon>
    </lineage>
</organism>
<accession>A0A1E3RPJ4</accession>
<dbReference type="Proteomes" id="UP000094053">
    <property type="component" value="Unassembled WGS sequence"/>
</dbReference>
<feature type="region of interest" description="Disordered" evidence="8">
    <location>
        <begin position="1"/>
        <end position="24"/>
    </location>
</feature>
<keyword evidence="1 7" id="KW-1003">Cell membrane</keyword>
<proteinExistence type="inferred from homology"/>
<evidence type="ECO:0000256" key="6">
    <source>
        <dbReference type="ARBA" id="ARBA00023316"/>
    </source>
</evidence>
<dbReference type="AlphaFoldDB" id="A0A1E3RPJ4"/>
<protein>
    <recommendedName>
        <fullName evidence="7">Endolytic murein transglycosylase</fullName>
        <ecNumber evidence="7">4.2.2.29</ecNumber>
    </recommendedName>
    <alternativeName>
        <fullName evidence="7">Peptidoglycan lytic transglycosylase</fullName>
    </alternativeName>
    <alternativeName>
        <fullName evidence="7">Peptidoglycan polymerization terminase</fullName>
    </alternativeName>
</protein>
<evidence type="ECO:0000256" key="1">
    <source>
        <dbReference type="ARBA" id="ARBA00022475"/>
    </source>
</evidence>
<evidence type="ECO:0000313" key="10">
    <source>
        <dbReference type="Proteomes" id="UP000094053"/>
    </source>
</evidence>
<keyword evidence="2 7" id="KW-0812">Transmembrane</keyword>
<dbReference type="GO" id="GO:0071555">
    <property type="term" value="P:cell wall organization"/>
    <property type="evidence" value="ECO:0007669"/>
    <property type="project" value="UniProtKB-KW"/>
</dbReference>
<dbReference type="Gene3D" id="3.30.1490.480">
    <property type="entry name" value="Endolytic murein transglycosylase"/>
    <property type="match status" value="1"/>
</dbReference>
<evidence type="ECO:0000256" key="3">
    <source>
        <dbReference type="ARBA" id="ARBA00022989"/>
    </source>
</evidence>
<name>A0A1E3RPJ4_MYCFV</name>
<dbReference type="HAMAP" id="MF_02065">
    <property type="entry name" value="MltG"/>
    <property type="match status" value="1"/>
</dbReference>
<comment type="caution">
    <text evidence="9">The sequence shown here is derived from an EMBL/GenBank/DDBJ whole genome shotgun (WGS) entry which is preliminary data.</text>
</comment>
<evidence type="ECO:0000256" key="5">
    <source>
        <dbReference type="ARBA" id="ARBA00023239"/>
    </source>
</evidence>
<feature type="compositionally biased region" description="Basic and acidic residues" evidence="8">
    <location>
        <begin position="1"/>
        <end position="11"/>
    </location>
</feature>
<dbReference type="InterPro" id="IPR003770">
    <property type="entry name" value="MLTG-like"/>
</dbReference>
<evidence type="ECO:0000256" key="8">
    <source>
        <dbReference type="SAM" id="MobiDB-lite"/>
    </source>
</evidence>
<evidence type="ECO:0000256" key="4">
    <source>
        <dbReference type="ARBA" id="ARBA00023136"/>
    </source>
</evidence>
<dbReference type="EC" id="4.2.2.29" evidence="7"/>
<evidence type="ECO:0000313" key="9">
    <source>
        <dbReference type="EMBL" id="ODQ91813.1"/>
    </source>
</evidence>
<reference evidence="10" key="1">
    <citation type="submission" date="2016-09" db="EMBL/GenBank/DDBJ databases">
        <authorList>
            <person name="Greninger A.L."/>
            <person name="Jerome K.R."/>
            <person name="Mcnair B."/>
            <person name="Wallis C."/>
            <person name="Fang F."/>
        </authorList>
    </citation>
    <scope>NUCLEOTIDE SEQUENCE [LARGE SCALE GENOMIC DNA]</scope>
    <source>
        <strain evidence="10">M6</strain>
    </source>
</reference>
<dbReference type="PANTHER" id="PTHR30518:SF2">
    <property type="entry name" value="ENDOLYTIC MUREIN TRANSGLYCOSYLASE"/>
    <property type="match status" value="1"/>
</dbReference>
<comment type="function">
    <text evidence="7">Functions as a peptidoglycan terminase that cleaves nascent peptidoglycan strands endolytically to terminate their elongation.</text>
</comment>
<dbReference type="EMBL" id="MIHA01000002">
    <property type="protein sequence ID" value="ODQ91813.1"/>
    <property type="molecule type" value="Genomic_DNA"/>
</dbReference>
<gene>
    <name evidence="7" type="primary">mltG</name>
    <name evidence="9" type="ORF">BHQ18_02830</name>
</gene>
<dbReference type="RefSeq" id="WP_069412070.1">
    <property type="nucleotide sequence ID" value="NZ_JACKUL010000036.1"/>
</dbReference>
<comment type="similarity">
    <text evidence="7">Belongs to the transglycosylase MltG family.</text>
</comment>
<feature type="transmembrane region" description="Helical" evidence="7">
    <location>
        <begin position="39"/>
        <end position="63"/>
    </location>
</feature>
<dbReference type="GO" id="GO:0005886">
    <property type="term" value="C:plasma membrane"/>
    <property type="evidence" value="ECO:0007669"/>
    <property type="project" value="UniProtKB-SubCell"/>
</dbReference>
<feature type="site" description="Important for catalytic activity" evidence="7">
    <location>
        <position position="292"/>
    </location>
</feature>
<keyword evidence="6 7" id="KW-0961">Cell wall biogenesis/degradation</keyword>
<evidence type="ECO:0000256" key="2">
    <source>
        <dbReference type="ARBA" id="ARBA00022692"/>
    </source>
</evidence>
<comment type="catalytic activity">
    <reaction evidence="7">
        <text>a peptidoglycan chain = a peptidoglycan chain with N-acetyl-1,6-anhydromuramyl-[peptide] at the reducing end + a peptidoglycan chain with N-acetylglucosamine at the non-reducing end.</text>
        <dbReference type="EC" id="4.2.2.29"/>
    </reaction>
</comment>
<keyword evidence="3 7" id="KW-1133">Transmembrane helix</keyword>
<keyword evidence="5 7" id="KW-0456">Lyase</keyword>
<comment type="subcellular location">
    <subcellularLocation>
        <location evidence="7">Cell membrane</location>
        <topology evidence="7">Single-pass membrane protein</topology>
    </subcellularLocation>
</comment>
<dbReference type="Pfam" id="PF02618">
    <property type="entry name" value="YceG"/>
    <property type="match status" value="1"/>
</dbReference>
<dbReference type="STRING" id="1776.BHQ18_02830"/>
<keyword evidence="4 7" id="KW-0472">Membrane</keyword>
<dbReference type="PANTHER" id="PTHR30518">
    <property type="entry name" value="ENDOLYTIC MUREIN TRANSGLYCOSYLASE"/>
    <property type="match status" value="1"/>
</dbReference>
<keyword evidence="10" id="KW-1185">Reference proteome</keyword>
<sequence>MTNHWSRERAEPVAVGPPRRRMTRADRIREARGRRKRRLAAGFAVAMLIVVVVVAVFLGSKLWHSLFGSNDFSGEGLNDVVIQVHDGDSTTAIGRTLQENKVVATASAFVDAAEGNTAISEIQPGFYKVRTEISAANAVERLADPQNRVGKLTIPEGRQLDDVRDVKTNAVTDGILSLISKATCVDLDGERNCVPVEALMEVASTATPEALQVPQWANGPVVAMGDDHRRLEGLIAAGTWNIDPSAQAQDILSRLISASASQYAQGGLLDTAAAMNMSPYEILTVGSLVQRESTPEDFAKVARVIYNRLAENRTLEFDSTVNYPLDRIEVATTDADRAQSNPWNTYVRPGLPATPICSPSQPALAAAEQPAPGDWLYFVTVDMQGTTLFTRDYEQHLANIEVARRNGVLDSAR</sequence>
<dbReference type="GO" id="GO:0009252">
    <property type="term" value="P:peptidoglycan biosynthetic process"/>
    <property type="evidence" value="ECO:0007669"/>
    <property type="project" value="UniProtKB-UniRule"/>
</dbReference>